<evidence type="ECO:0000259" key="7">
    <source>
        <dbReference type="PROSITE" id="PS50046"/>
    </source>
</evidence>
<dbReference type="PRINTS" id="PR00260">
    <property type="entry name" value="CHEMTRNSDUCR"/>
</dbReference>
<keyword evidence="6" id="KW-0812">Transmembrane</keyword>
<dbReference type="GO" id="GO:0016020">
    <property type="term" value="C:membrane"/>
    <property type="evidence" value="ECO:0007669"/>
    <property type="project" value="InterPro"/>
</dbReference>
<dbReference type="InterPro" id="IPR003018">
    <property type="entry name" value="GAF"/>
</dbReference>
<feature type="transmembrane region" description="Helical" evidence="6">
    <location>
        <begin position="87"/>
        <end position="108"/>
    </location>
</feature>
<gene>
    <name evidence="10" type="ORF">H6G03_18090</name>
</gene>
<dbReference type="Pfam" id="PF01590">
    <property type="entry name" value="GAF"/>
    <property type="match status" value="2"/>
</dbReference>
<feature type="domain" description="HAMP" evidence="9">
    <location>
        <begin position="560"/>
        <end position="606"/>
    </location>
</feature>
<evidence type="ECO:0000256" key="5">
    <source>
        <dbReference type="SAM" id="MobiDB-lite"/>
    </source>
</evidence>
<evidence type="ECO:0000256" key="2">
    <source>
        <dbReference type="ARBA" id="ARBA00029447"/>
    </source>
</evidence>
<dbReference type="InterPro" id="IPR016132">
    <property type="entry name" value="Phyto_chromo_attachment"/>
</dbReference>
<dbReference type="SMART" id="SM00304">
    <property type="entry name" value="HAMP"/>
    <property type="match status" value="2"/>
</dbReference>
<accession>A0A926VFF9</accession>
<dbReference type="PROSITE" id="PS50885">
    <property type="entry name" value="HAMP"/>
    <property type="match status" value="2"/>
</dbReference>
<dbReference type="SUPFAM" id="SSF55781">
    <property type="entry name" value="GAF domain-like"/>
    <property type="match status" value="2"/>
</dbReference>
<keyword evidence="1 3" id="KW-0807">Transducer</keyword>
<dbReference type="GO" id="GO:0006935">
    <property type="term" value="P:chemotaxis"/>
    <property type="evidence" value="ECO:0007669"/>
    <property type="project" value="InterPro"/>
</dbReference>
<dbReference type="Pfam" id="PF00672">
    <property type="entry name" value="HAMP"/>
    <property type="match status" value="1"/>
</dbReference>
<dbReference type="PROSITE" id="PS50046">
    <property type="entry name" value="PHYTOCHROME_2"/>
    <property type="match status" value="2"/>
</dbReference>
<feature type="domain" description="Phytochrome chromophore attachment site" evidence="7">
    <location>
        <begin position="212"/>
        <end position="349"/>
    </location>
</feature>
<dbReference type="Gene3D" id="3.30.450.40">
    <property type="match status" value="2"/>
</dbReference>
<feature type="domain" description="Phytochrome chromophore attachment site" evidence="7">
    <location>
        <begin position="385"/>
        <end position="522"/>
    </location>
</feature>
<dbReference type="GO" id="GO:0004888">
    <property type="term" value="F:transmembrane signaling receptor activity"/>
    <property type="evidence" value="ECO:0007669"/>
    <property type="project" value="InterPro"/>
</dbReference>
<evidence type="ECO:0000259" key="9">
    <source>
        <dbReference type="PROSITE" id="PS50885"/>
    </source>
</evidence>
<feature type="domain" description="Methyl-accepting transducer" evidence="8">
    <location>
        <begin position="611"/>
        <end position="847"/>
    </location>
</feature>
<dbReference type="Gene3D" id="6.10.340.10">
    <property type="match status" value="1"/>
</dbReference>
<feature type="transmembrane region" description="Helical" evidence="6">
    <location>
        <begin position="114"/>
        <end position="135"/>
    </location>
</feature>
<dbReference type="InterPro" id="IPR004089">
    <property type="entry name" value="MCPsignal_dom"/>
</dbReference>
<reference evidence="10" key="2">
    <citation type="submission" date="2020-08" db="EMBL/GenBank/DDBJ databases">
        <authorList>
            <person name="Chen M."/>
            <person name="Teng W."/>
            <person name="Zhao L."/>
            <person name="Hu C."/>
            <person name="Zhou Y."/>
            <person name="Han B."/>
            <person name="Song L."/>
            <person name="Shu W."/>
        </authorList>
    </citation>
    <scope>NUCLEOTIDE SEQUENCE</scope>
    <source>
        <strain evidence="10">FACHB-1375</strain>
    </source>
</reference>
<keyword evidence="4" id="KW-0175">Coiled coil</keyword>
<name>A0A926VFF9_9CYAN</name>
<proteinExistence type="inferred from homology"/>
<evidence type="ECO:0000256" key="6">
    <source>
        <dbReference type="SAM" id="Phobius"/>
    </source>
</evidence>
<sequence length="884" mass="96718">MDRTSTKTSTSNSTINSEEQGNLISLSSSSEILPVAPNAETSAVALQDPSDSLPVTSNSISPNKLIDTLALEIETGWWKKLSLKNKATIGAIAIATMPTLIIGITSYYSADKLAGVVIGTGFSVAIGSAIAIFLVNRAIFPILLAAAAVKQLGQGKLDTRINFEAKDELGILGSNINQLADRLQTLLAEKEAAARRDRLLGDIAWRARQATDTQELTNRILAGIRRILNVDRALIYRFNSDWSGTIVAESVGAGWTKALDEKIDDPCFRARYIPQYQNGRVRAIDDIYNEPGLTDCHIRTLEQFEVKANLVAPMRKDNRLVGLLIAHQCSGTRNWKESEIDFFLQLASQIEYALDHVGFIEQLQAAARRERLLGDLAWKARQATEPSELLSLSLNNIRKVLQVDRALIYQFNPDWSGTIVAESVATGWTKALDEQIDDPCFRARYVPQYQNGRVRAIDNIYNEPGLTDCHIRTLEQFEVKANLVAPMRKDDRLVGLLIVHQCSSPRNWQQSEIDFLLQVAIQIEYALDHVGFIKELEKSRQEAEAKSAEQRQQKEALQAQLEKFLQQIEGAFQGDLTVRAGVTAGELGTVADFFNALIENLQHIVMQVQSSADAVTQTAKVSEVDVNTLSDEARRQSESIAAILEQIQIMANSIQKVASSAQQAALKVQEANQTLKVGDKAMNKTVDGILTIQKTVEETALKVKRLGESSQKISRVSSLIKDLANQTNILALNASIEATGSGKQSQGFAIVAEEVRTLAEQSAGAAKEIEQIVEEIQIETNEVVAAMEAGIAQVSTGTNLVKTTRAKLTSIAAVSAQIRTLVEDMASSATSQMQTSSNLSQSIQEVATIANQTSEQSQAVADSFTKLLGVADELQESVAQFRVK</sequence>
<keyword evidence="6" id="KW-1133">Transmembrane helix</keyword>
<dbReference type="SUPFAM" id="SSF158472">
    <property type="entry name" value="HAMP domain-like"/>
    <property type="match status" value="1"/>
</dbReference>
<comment type="caution">
    <text evidence="10">The sequence shown here is derived from an EMBL/GenBank/DDBJ whole genome shotgun (WGS) entry which is preliminary data.</text>
</comment>
<dbReference type="SMART" id="SM00283">
    <property type="entry name" value="MA"/>
    <property type="match status" value="1"/>
</dbReference>
<evidence type="ECO:0000313" key="11">
    <source>
        <dbReference type="Proteomes" id="UP000641646"/>
    </source>
</evidence>
<evidence type="ECO:0000256" key="1">
    <source>
        <dbReference type="ARBA" id="ARBA00023224"/>
    </source>
</evidence>
<evidence type="ECO:0000259" key="8">
    <source>
        <dbReference type="PROSITE" id="PS50111"/>
    </source>
</evidence>
<dbReference type="CDD" id="cd11386">
    <property type="entry name" value="MCP_signal"/>
    <property type="match status" value="1"/>
</dbReference>
<dbReference type="InterPro" id="IPR029016">
    <property type="entry name" value="GAF-like_dom_sf"/>
</dbReference>
<dbReference type="GO" id="GO:0007165">
    <property type="term" value="P:signal transduction"/>
    <property type="evidence" value="ECO:0007669"/>
    <property type="project" value="UniProtKB-KW"/>
</dbReference>
<dbReference type="PROSITE" id="PS50111">
    <property type="entry name" value="CHEMOTAXIS_TRANSDUC_2"/>
    <property type="match status" value="1"/>
</dbReference>
<dbReference type="RefSeq" id="WP_190466285.1">
    <property type="nucleotide sequence ID" value="NZ_JACJPW010000045.1"/>
</dbReference>
<evidence type="ECO:0000256" key="4">
    <source>
        <dbReference type="SAM" id="Coils"/>
    </source>
</evidence>
<dbReference type="InterPro" id="IPR003660">
    <property type="entry name" value="HAMP_dom"/>
</dbReference>
<reference evidence="10" key="1">
    <citation type="journal article" date="2015" name="ISME J.">
        <title>Draft Genome Sequence of Streptomyces incarnatus NRRL8089, which Produces the Nucleoside Antibiotic Sinefungin.</title>
        <authorList>
            <person name="Oshima K."/>
            <person name="Hattori M."/>
            <person name="Shimizu H."/>
            <person name="Fukuda K."/>
            <person name="Nemoto M."/>
            <person name="Inagaki K."/>
            <person name="Tamura T."/>
        </authorList>
    </citation>
    <scope>NUCLEOTIDE SEQUENCE</scope>
    <source>
        <strain evidence="10">FACHB-1375</strain>
    </source>
</reference>
<dbReference type="SMART" id="SM00065">
    <property type="entry name" value="GAF"/>
    <property type="match status" value="2"/>
</dbReference>
<keyword evidence="6" id="KW-0472">Membrane</keyword>
<dbReference type="PANTHER" id="PTHR32089:SF114">
    <property type="entry name" value="METHYL-ACCEPTING CHEMOTAXIS PROTEIN MCPB"/>
    <property type="match status" value="1"/>
</dbReference>
<dbReference type="Gene3D" id="1.10.287.950">
    <property type="entry name" value="Methyl-accepting chemotaxis protein"/>
    <property type="match status" value="1"/>
</dbReference>
<feature type="domain" description="HAMP" evidence="9">
    <location>
        <begin position="136"/>
        <end position="188"/>
    </location>
</feature>
<evidence type="ECO:0000256" key="3">
    <source>
        <dbReference type="PROSITE-ProRule" id="PRU00284"/>
    </source>
</evidence>
<dbReference type="Pfam" id="PF00015">
    <property type="entry name" value="MCPsignal"/>
    <property type="match status" value="1"/>
</dbReference>
<dbReference type="AlphaFoldDB" id="A0A926VFF9"/>
<dbReference type="EMBL" id="JACJPW010000045">
    <property type="protein sequence ID" value="MBD2182951.1"/>
    <property type="molecule type" value="Genomic_DNA"/>
</dbReference>
<dbReference type="Proteomes" id="UP000641646">
    <property type="component" value="Unassembled WGS sequence"/>
</dbReference>
<keyword evidence="11" id="KW-1185">Reference proteome</keyword>
<feature type="region of interest" description="Disordered" evidence="5">
    <location>
        <begin position="1"/>
        <end position="21"/>
    </location>
</feature>
<organism evidence="10 11">
    <name type="scientific">Aerosakkonema funiforme FACHB-1375</name>
    <dbReference type="NCBI Taxonomy" id="2949571"/>
    <lineage>
        <taxon>Bacteria</taxon>
        <taxon>Bacillati</taxon>
        <taxon>Cyanobacteriota</taxon>
        <taxon>Cyanophyceae</taxon>
        <taxon>Oscillatoriophycideae</taxon>
        <taxon>Aerosakkonematales</taxon>
        <taxon>Aerosakkonemataceae</taxon>
        <taxon>Aerosakkonema</taxon>
    </lineage>
</organism>
<feature type="coiled-coil region" evidence="4">
    <location>
        <begin position="533"/>
        <end position="567"/>
    </location>
</feature>
<dbReference type="CDD" id="cd06225">
    <property type="entry name" value="HAMP"/>
    <property type="match status" value="1"/>
</dbReference>
<comment type="similarity">
    <text evidence="2">Belongs to the methyl-accepting chemotaxis (MCP) protein family.</text>
</comment>
<protein>
    <submittedName>
        <fullName evidence="10">GAF domain-containing protein</fullName>
    </submittedName>
</protein>
<dbReference type="PANTHER" id="PTHR32089">
    <property type="entry name" value="METHYL-ACCEPTING CHEMOTAXIS PROTEIN MCPB"/>
    <property type="match status" value="1"/>
</dbReference>
<dbReference type="SUPFAM" id="SSF58104">
    <property type="entry name" value="Methyl-accepting chemotaxis protein (MCP) signaling domain"/>
    <property type="match status" value="1"/>
</dbReference>
<dbReference type="InterPro" id="IPR004090">
    <property type="entry name" value="Chemotax_Me-accpt_rcpt"/>
</dbReference>
<evidence type="ECO:0000313" key="10">
    <source>
        <dbReference type="EMBL" id="MBD2182951.1"/>
    </source>
</evidence>